<evidence type="ECO:0000256" key="4">
    <source>
        <dbReference type="ARBA" id="ARBA00023136"/>
    </source>
</evidence>
<feature type="transmembrane region" description="Helical" evidence="5">
    <location>
        <begin position="325"/>
        <end position="347"/>
    </location>
</feature>
<reference evidence="8 9" key="1">
    <citation type="submission" date="2019-09" db="EMBL/GenBank/DDBJ databases">
        <title>Ecophysiology of the spiral-shaped methanotroph Methylospira mobilis as revealed by the complete genome sequence.</title>
        <authorList>
            <person name="Oshkin I.Y."/>
            <person name="Dedysh S.N."/>
            <person name="Miroshnikov K."/>
            <person name="Danilova O.V."/>
            <person name="Hakobyan A."/>
            <person name="Liesack W."/>
        </authorList>
    </citation>
    <scope>NUCLEOTIDE SEQUENCE [LARGE SCALE GENOMIC DNA]</scope>
    <source>
        <strain evidence="8 9">Shm1</strain>
    </source>
</reference>
<dbReference type="InterPro" id="IPR010096">
    <property type="entry name" value="NADH-Q_OxRdtase_suN/2"/>
</dbReference>
<feature type="transmembrane region" description="Helical" evidence="5">
    <location>
        <begin position="196"/>
        <end position="223"/>
    </location>
</feature>
<feature type="transmembrane region" description="Helical" evidence="5">
    <location>
        <begin position="445"/>
        <end position="464"/>
    </location>
</feature>
<dbReference type="GO" id="GO:0042773">
    <property type="term" value="P:ATP synthesis coupled electron transport"/>
    <property type="evidence" value="ECO:0007669"/>
    <property type="project" value="InterPro"/>
</dbReference>
<keyword evidence="5" id="KW-0830">Ubiquinone</keyword>
<feature type="transmembrane region" description="Helical" evidence="5">
    <location>
        <begin position="294"/>
        <end position="313"/>
    </location>
</feature>
<dbReference type="EMBL" id="CP044205">
    <property type="protein sequence ID" value="QFY41938.1"/>
    <property type="molecule type" value="Genomic_DNA"/>
</dbReference>
<evidence type="ECO:0000256" key="6">
    <source>
        <dbReference type="RuleBase" id="RU000320"/>
    </source>
</evidence>
<keyword evidence="5" id="KW-0874">Quinone</keyword>
<dbReference type="Proteomes" id="UP000325755">
    <property type="component" value="Chromosome"/>
</dbReference>
<dbReference type="PANTHER" id="PTHR22773">
    <property type="entry name" value="NADH DEHYDROGENASE"/>
    <property type="match status" value="1"/>
</dbReference>
<dbReference type="FunCoup" id="A0A5Q0BII6">
    <property type="interactions" value="143"/>
</dbReference>
<dbReference type="RefSeq" id="WP_153247923.1">
    <property type="nucleotide sequence ID" value="NZ_CP044205.1"/>
</dbReference>
<keyword evidence="5" id="KW-1278">Translocase</keyword>
<keyword evidence="2 5" id="KW-0812">Transmembrane</keyword>
<keyword evidence="5" id="KW-1003">Cell membrane</keyword>
<feature type="transmembrane region" description="Helical" evidence="5">
    <location>
        <begin position="126"/>
        <end position="145"/>
    </location>
</feature>
<evidence type="ECO:0000313" key="8">
    <source>
        <dbReference type="EMBL" id="QFY41938.1"/>
    </source>
</evidence>
<dbReference type="GO" id="GO:0008137">
    <property type="term" value="F:NADH dehydrogenase (ubiquinone) activity"/>
    <property type="evidence" value="ECO:0007669"/>
    <property type="project" value="InterPro"/>
</dbReference>
<dbReference type="EC" id="7.1.1.-" evidence="5"/>
<keyword evidence="3 5" id="KW-1133">Transmembrane helix</keyword>
<dbReference type="InterPro" id="IPR001750">
    <property type="entry name" value="ND/Mrp_TM"/>
</dbReference>
<dbReference type="HAMAP" id="MF_00445">
    <property type="entry name" value="NDH1_NuoN_1"/>
    <property type="match status" value="1"/>
</dbReference>
<feature type="transmembrane region" description="Helical" evidence="5">
    <location>
        <begin position="368"/>
        <end position="390"/>
    </location>
</feature>
<comment type="catalytic activity">
    <reaction evidence="5">
        <text>a quinone + NADH + 5 H(+)(in) = a quinol + NAD(+) + 4 H(+)(out)</text>
        <dbReference type="Rhea" id="RHEA:57888"/>
        <dbReference type="ChEBI" id="CHEBI:15378"/>
        <dbReference type="ChEBI" id="CHEBI:24646"/>
        <dbReference type="ChEBI" id="CHEBI:57540"/>
        <dbReference type="ChEBI" id="CHEBI:57945"/>
        <dbReference type="ChEBI" id="CHEBI:132124"/>
    </reaction>
</comment>
<keyword evidence="9" id="KW-1185">Reference proteome</keyword>
<evidence type="ECO:0000259" key="7">
    <source>
        <dbReference type="Pfam" id="PF00361"/>
    </source>
</evidence>
<organism evidence="8 9">
    <name type="scientific">Candidatus Methylospira mobilis</name>
    <dbReference type="NCBI Taxonomy" id="1808979"/>
    <lineage>
        <taxon>Bacteria</taxon>
        <taxon>Pseudomonadati</taxon>
        <taxon>Pseudomonadota</taxon>
        <taxon>Gammaproteobacteria</taxon>
        <taxon>Methylococcales</taxon>
        <taxon>Methylococcaceae</taxon>
        <taxon>Candidatus Methylospira</taxon>
    </lineage>
</organism>
<feature type="transmembrane region" description="Helical" evidence="5">
    <location>
        <begin position="269"/>
        <end position="287"/>
    </location>
</feature>
<feature type="domain" description="NADH:quinone oxidoreductase/Mrp antiporter transmembrane" evidence="7">
    <location>
        <begin position="120"/>
        <end position="417"/>
    </location>
</feature>
<comment type="function">
    <text evidence="5">NDH-1 shuttles electrons from NADH, via FMN and iron-sulfur (Fe-S) centers, to quinones in the respiratory chain. The immediate electron acceptor for the enzyme in this species is believed to be ubiquinone. Couples the redox reaction to proton translocation (for every two electrons transferred, four hydrogen ions are translocated across the cytoplasmic membrane), and thus conserves the redox energy in a proton gradient.</text>
</comment>
<evidence type="ECO:0000256" key="5">
    <source>
        <dbReference type="HAMAP-Rule" id="MF_00445"/>
    </source>
</evidence>
<name>A0A5Q0BII6_9GAMM</name>
<evidence type="ECO:0000313" key="9">
    <source>
        <dbReference type="Proteomes" id="UP000325755"/>
    </source>
</evidence>
<feature type="transmembrane region" description="Helical" evidence="5">
    <location>
        <begin position="402"/>
        <end position="424"/>
    </location>
</feature>
<dbReference type="GO" id="GO:0012505">
    <property type="term" value="C:endomembrane system"/>
    <property type="evidence" value="ECO:0007669"/>
    <property type="project" value="UniProtKB-SubCell"/>
</dbReference>
<proteinExistence type="inferred from homology"/>
<dbReference type="GO" id="GO:0048038">
    <property type="term" value="F:quinone binding"/>
    <property type="evidence" value="ECO:0007669"/>
    <property type="project" value="UniProtKB-KW"/>
</dbReference>
<dbReference type="NCBIfam" id="TIGR01770">
    <property type="entry name" value="NDH_I_N"/>
    <property type="match status" value="1"/>
</dbReference>
<keyword evidence="5" id="KW-0520">NAD</keyword>
<feature type="transmembrane region" description="Helical" evidence="5">
    <location>
        <begin position="157"/>
        <end position="176"/>
    </location>
</feature>
<dbReference type="InParanoid" id="A0A5Q0BII6"/>
<dbReference type="GO" id="GO:0005886">
    <property type="term" value="C:plasma membrane"/>
    <property type="evidence" value="ECO:0007669"/>
    <property type="project" value="UniProtKB-SubCell"/>
</dbReference>
<dbReference type="GO" id="GO:0050136">
    <property type="term" value="F:NADH dehydrogenase (quinone) (non-electrogenic) activity"/>
    <property type="evidence" value="ECO:0007669"/>
    <property type="project" value="UniProtKB-UniRule"/>
</dbReference>
<feature type="transmembrane region" description="Helical" evidence="5">
    <location>
        <begin position="6"/>
        <end position="28"/>
    </location>
</feature>
<keyword evidence="4 5" id="KW-0472">Membrane</keyword>
<keyword evidence="5" id="KW-0813">Transport</keyword>
<comment type="similarity">
    <text evidence="5">Belongs to the complex I subunit 2 family.</text>
</comment>
<protein>
    <recommendedName>
        <fullName evidence="5">NADH-quinone oxidoreductase subunit N</fullName>
        <ecNumber evidence="5">7.1.1.-</ecNumber>
    </recommendedName>
    <alternativeName>
        <fullName evidence="5">NADH dehydrogenase I subunit N</fullName>
    </alternativeName>
    <alternativeName>
        <fullName evidence="5">NDH-1 subunit N</fullName>
    </alternativeName>
</protein>
<dbReference type="Pfam" id="PF00361">
    <property type="entry name" value="Proton_antipo_M"/>
    <property type="match status" value="1"/>
</dbReference>
<feature type="transmembrane region" description="Helical" evidence="5">
    <location>
        <begin position="101"/>
        <end position="120"/>
    </location>
</feature>
<dbReference type="KEGG" id="mmob:F6R98_04255"/>
<dbReference type="AlphaFoldDB" id="A0A5Q0BII6"/>
<evidence type="ECO:0000256" key="1">
    <source>
        <dbReference type="ARBA" id="ARBA00004127"/>
    </source>
</evidence>
<feature type="transmembrane region" description="Helical" evidence="5">
    <location>
        <begin position="69"/>
        <end position="89"/>
    </location>
</feature>
<sequence>MNMTGLLALLPMIVVAATAVVVMLAIALRRDGRLVFFLTLAGCALALAALPVAFRLAPVTVTGLIRIDAYAIFFSAMILALAAIVALLCREYFIGDRSENEELFVLLSTATLGGMILVSASHFASFFLGLEILSISLFPMIAYQMQNTRALEAGVKYLMLSGVASGLLLFGMALIYSESGAMSFQQLGHWLGDAKASPLVLAGAVMLLAALSFKLSLVPFHLWTADIYEGASAPVTAFVSTVSKTAIFALLLRFWLVTGAWRSAALMEMLIPVAVLSVLAGNLLALRQTRLKRLLAYSSIAHMGYLLIALIAGSMLKTESLVESVGFYLLAYTISNLGAVGVVSALSCAGREAENLDDFAGLFRRDPLLAGILTLNLLSLAGIPLTIGFIGKFYIYAASVHAALWMPVVVVIIGSGMGLYYYLRVVLVMLDQARVSMQIRPADQMPVRFALAGLALLLLWSGIFPEALMEALMSVAQALS</sequence>
<dbReference type="PRINTS" id="PR01434">
    <property type="entry name" value="NADHDHGNASE5"/>
</dbReference>
<feature type="transmembrane region" description="Helical" evidence="5">
    <location>
        <begin position="235"/>
        <end position="257"/>
    </location>
</feature>
<comment type="subcellular location">
    <subcellularLocation>
        <location evidence="5">Cell membrane</location>
        <topology evidence="5">Multi-pass membrane protein</topology>
    </subcellularLocation>
    <subcellularLocation>
        <location evidence="1">Endomembrane system</location>
        <topology evidence="1">Multi-pass membrane protein</topology>
    </subcellularLocation>
    <subcellularLocation>
        <location evidence="6">Membrane</location>
        <topology evidence="6">Multi-pass membrane protein</topology>
    </subcellularLocation>
</comment>
<comment type="subunit">
    <text evidence="5">NDH-1 is composed of 14 different subunits. Subunits NuoA, H, J, K, L, M, N constitute the membrane sector of the complex.</text>
</comment>
<evidence type="ECO:0000256" key="2">
    <source>
        <dbReference type="ARBA" id="ARBA00022692"/>
    </source>
</evidence>
<feature type="transmembrane region" description="Helical" evidence="5">
    <location>
        <begin position="35"/>
        <end position="57"/>
    </location>
</feature>
<gene>
    <name evidence="5" type="primary">nuoN</name>
    <name evidence="8" type="ORF">F6R98_04255</name>
</gene>
<accession>A0A5Q0BII6</accession>
<dbReference type="OrthoDB" id="9768329at2"/>
<evidence type="ECO:0000256" key="3">
    <source>
        <dbReference type="ARBA" id="ARBA00022989"/>
    </source>
</evidence>